<dbReference type="AlphaFoldDB" id="A0A4R3JE15"/>
<dbReference type="GO" id="GO:0005835">
    <property type="term" value="C:fatty acid synthase complex"/>
    <property type="evidence" value="ECO:0007669"/>
    <property type="project" value="InterPro"/>
</dbReference>
<feature type="domain" description="Phosphate acetyl/butaryl transferase" evidence="4">
    <location>
        <begin position="238"/>
        <end position="452"/>
    </location>
</feature>
<dbReference type="FunFam" id="3.10.129.10:FF:000042">
    <property type="entry name" value="MaoC domain protein dehydratase"/>
    <property type="match status" value="1"/>
</dbReference>
<dbReference type="CDD" id="cd03449">
    <property type="entry name" value="R_hydratase"/>
    <property type="match status" value="1"/>
</dbReference>
<dbReference type="Pfam" id="PF01515">
    <property type="entry name" value="PTA_PTB"/>
    <property type="match status" value="1"/>
</dbReference>
<dbReference type="PANTHER" id="PTHR43356:SF2">
    <property type="entry name" value="PHOSPHATE ACETYLTRANSFERASE"/>
    <property type="match status" value="1"/>
</dbReference>
<keyword evidence="3" id="KW-0012">Acyltransferase</keyword>
<dbReference type="GO" id="GO:0006633">
    <property type="term" value="P:fatty acid biosynthetic process"/>
    <property type="evidence" value="ECO:0007669"/>
    <property type="project" value="InterPro"/>
</dbReference>
<evidence type="ECO:0000313" key="6">
    <source>
        <dbReference type="EMBL" id="TCS63336.1"/>
    </source>
</evidence>
<keyword evidence="2" id="KW-0456">Lyase</keyword>
<dbReference type="InterPro" id="IPR029069">
    <property type="entry name" value="HotDog_dom_sf"/>
</dbReference>
<dbReference type="EMBL" id="SLZU01000007">
    <property type="protein sequence ID" value="TCS63336.1"/>
    <property type="molecule type" value="Genomic_DNA"/>
</dbReference>
<evidence type="ECO:0000256" key="1">
    <source>
        <dbReference type="ARBA" id="ARBA00022679"/>
    </source>
</evidence>
<dbReference type="PANTHER" id="PTHR43356">
    <property type="entry name" value="PHOSPHATE ACETYLTRANSFERASE"/>
    <property type="match status" value="1"/>
</dbReference>
<dbReference type="NCBIfam" id="NF006045">
    <property type="entry name" value="PRK08190.1"/>
    <property type="match status" value="1"/>
</dbReference>
<protein>
    <submittedName>
        <fullName evidence="6">Phosphate acetyltransferase</fullName>
    </submittedName>
</protein>
<dbReference type="SUPFAM" id="SSF54637">
    <property type="entry name" value="Thioesterase/thiol ester dehydrase-isomerase"/>
    <property type="match status" value="1"/>
</dbReference>
<dbReference type="Gene3D" id="3.10.129.10">
    <property type="entry name" value="Hotdog Thioesterase"/>
    <property type="match status" value="1"/>
</dbReference>
<dbReference type="InterPro" id="IPR050500">
    <property type="entry name" value="Phos_Acetyltrans/Butyryltrans"/>
</dbReference>
<name>A0A4R3JE15_9RHOB</name>
<sequence length="465" mass="49564">MQFIENKTFDEIRIGDSAELTRTLSSQDIELFAVMSGDVNPAHVDEEFARSDMFHKVIAHGMWGGALVSAVLGTQLPGPGTIYLNQNFSFRRPVGLGDTVTVRVTVKDKEAEHHHVTLDCLCLNQSGETVIEGQALVIAPTAKVRRPRVNLPEVHLHERGERFRDLIKATAPLPAVPTAVVHPCDALSLQGALDAGSQGIIVPVLVGPRAKIEATAREIGRDLTGTEVIDTPHSHAAARKAVELARAGKVSMLMKGKLHTDELLEPVVDGQTGLRTERRISHVFALDVPNYPKPLLISDAAVNIFPNLQDKRDIVQNAIDLGHALGISLPKVALLSAVETVTPTIPSTVDAAALCKMASRGQITGGLLDGPLAFDNAVSRSAAETKGIVSDVAGDADILIVPDLEVGNMIAKQLVYLAGADAAGLVLGTRVPIVLTSRSDGVMARLASAAMAQLYVHRRAKEIKV</sequence>
<evidence type="ECO:0000259" key="5">
    <source>
        <dbReference type="Pfam" id="PF01575"/>
    </source>
</evidence>
<dbReference type="Proteomes" id="UP000295696">
    <property type="component" value="Unassembled WGS sequence"/>
</dbReference>
<dbReference type="GO" id="GO:0004312">
    <property type="term" value="F:fatty acid synthase activity"/>
    <property type="evidence" value="ECO:0007669"/>
    <property type="project" value="InterPro"/>
</dbReference>
<keyword evidence="7" id="KW-1185">Reference proteome</keyword>
<keyword evidence="1 6" id="KW-0808">Transferase</keyword>
<comment type="caution">
    <text evidence="6">The sequence shown here is derived from an EMBL/GenBank/DDBJ whole genome shotgun (WGS) entry which is preliminary data.</text>
</comment>
<gene>
    <name evidence="6" type="ORF">EDD52_107169</name>
</gene>
<accession>A0A4R3JE15</accession>
<reference evidence="6 7" key="1">
    <citation type="submission" date="2019-03" db="EMBL/GenBank/DDBJ databases">
        <title>Genomic Encyclopedia of Type Strains, Phase IV (KMG-IV): sequencing the most valuable type-strain genomes for metagenomic binning, comparative biology and taxonomic classification.</title>
        <authorList>
            <person name="Goeker M."/>
        </authorList>
    </citation>
    <scope>NUCLEOTIDE SEQUENCE [LARGE SCALE GENOMIC DNA]</scope>
    <source>
        <strain evidence="6 7">DSM 104836</strain>
    </source>
</reference>
<dbReference type="InterPro" id="IPR003965">
    <property type="entry name" value="Fatty_acid_synthase"/>
</dbReference>
<dbReference type="PRINTS" id="PR01483">
    <property type="entry name" value="FASYNTHASE"/>
</dbReference>
<dbReference type="Gene3D" id="3.40.718.10">
    <property type="entry name" value="Isopropylmalate Dehydrogenase"/>
    <property type="match status" value="1"/>
</dbReference>
<dbReference type="InterPro" id="IPR002505">
    <property type="entry name" value="PTA_PTB"/>
</dbReference>
<evidence type="ECO:0000259" key="4">
    <source>
        <dbReference type="Pfam" id="PF01515"/>
    </source>
</evidence>
<feature type="domain" description="MaoC-like" evidence="5">
    <location>
        <begin position="19"/>
        <end position="111"/>
    </location>
</feature>
<evidence type="ECO:0000313" key="7">
    <source>
        <dbReference type="Proteomes" id="UP000295696"/>
    </source>
</evidence>
<organism evidence="6 7">
    <name type="scientific">Primorskyibacter sedentarius</name>
    <dbReference type="NCBI Taxonomy" id="745311"/>
    <lineage>
        <taxon>Bacteria</taxon>
        <taxon>Pseudomonadati</taxon>
        <taxon>Pseudomonadota</taxon>
        <taxon>Alphaproteobacteria</taxon>
        <taxon>Rhodobacterales</taxon>
        <taxon>Roseobacteraceae</taxon>
        <taxon>Primorskyibacter</taxon>
    </lineage>
</organism>
<evidence type="ECO:0000256" key="3">
    <source>
        <dbReference type="ARBA" id="ARBA00023315"/>
    </source>
</evidence>
<dbReference type="InterPro" id="IPR002539">
    <property type="entry name" value="MaoC-like_dom"/>
</dbReference>
<dbReference type="OrthoDB" id="9800237at2"/>
<proteinExistence type="predicted"/>
<evidence type="ECO:0000256" key="2">
    <source>
        <dbReference type="ARBA" id="ARBA00023239"/>
    </source>
</evidence>
<dbReference type="RefSeq" id="WP_132245244.1">
    <property type="nucleotide sequence ID" value="NZ_SLZU01000007.1"/>
</dbReference>
<dbReference type="SUPFAM" id="SSF53659">
    <property type="entry name" value="Isocitrate/Isopropylmalate dehydrogenase-like"/>
    <property type="match status" value="1"/>
</dbReference>
<dbReference type="Pfam" id="PF01575">
    <property type="entry name" value="MaoC_dehydratas"/>
    <property type="match status" value="1"/>
</dbReference>
<dbReference type="GO" id="GO:0016836">
    <property type="term" value="F:hydro-lyase activity"/>
    <property type="evidence" value="ECO:0007669"/>
    <property type="project" value="UniProtKB-ARBA"/>
</dbReference>
<dbReference type="NCBIfam" id="NF008852">
    <property type="entry name" value="PRK11890.1"/>
    <property type="match status" value="1"/>
</dbReference>